<accession>A0ACC3DPB5</accession>
<name>A0ACC3DPB5_9PEZI</name>
<evidence type="ECO:0000313" key="1">
    <source>
        <dbReference type="EMBL" id="KAK3078481.1"/>
    </source>
</evidence>
<feature type="non-terminal residue" evidence="1">
    <location>
        <position position="1"/>
    </location>
</feature>
<organism evidence="1 2">
    <name type="scientific">Coniosporium uncinatum</name>
    <dbReference type="NCBI Taxonomy" id="93489"/>
    <lineage>
        <taxon>Eukaryota</taxon>
        <taxon>Fungi</taxon>
        <taxon>Dikarya</taxon>
        <taxon>Ascomycota</taxon>
        <taxon>Pezizomycotina</taxon>
        <taxon>Dothideomycetes</taxon>
        <taxon>Dothideomycetes incertae sedis</taxon>
        <taxon>Coniosporium</taxon>
    </lineage>
</organism>
<dbReference type="EMBL" id="JAWDJW010001859">
    <property type="protein sequence ID" value="KAK3078481.1"/>
    <property type="molecule type" value="Genomic_DNA"/>
</dbReference>
<sequence>DINSMKRIYDVNVFPIVSVTQAFLPLLMASKGTVVNHVGSMATLLNLPGIGVYGSSKHAASALSNVLRLELKPFDVGVVLLTTGVVSSEILGENWPACEVRDASIYHPAKGEIERFFNEDSGLKKGMTPEEYAKSVVGKLEGMRGSGFVYDGARIEFGRWVSWLFPWWFRDAMVLKRMGMSKIEASKEQ</sequence>
<dbReference type="Proteomes" id="UP001186974">
    <property type="component" value="Unassembled WGS sequence"/>
</dbReference>
<reference evidence="1" key="1">
    <citation type="submission" date="2024-09" db="EMBL/GenBank/DDBJ databases">
        <title>Black Yeasts Isolated from many extreme environments.</title>
        <authorList>
            <person name="Coleine C."/>
            <person name="Stajich J.E."/>
            <person name="Selbmann L."/>
        </authorList>
    </citation>
    <scope>NUCLEOTIDE SEQUENCE</scope>
    <source>
        <strain evidence="1">CCFEE 5737</strain>
    </source>
</reference>
<comment type="caution">
    <text evidence="1">The sequence shown here is derived from an EMBL/GenBank/DDBJ whole genome shotgun (WGS) entry which is preliminary data.</text>
</comment>
<keyword evidence="2" id="KW-1185">Reference proteome</keyword>
<evidence type="ECO:0000313" key="2">
    <source>
        <dbReference type="Proteomes" id="UP001186974"/>
    </source>
</evidence>
<proteinExistence type="predicted"/>
<gene>
    <name evidence="1" type="ORF">LTS18_007403</name>
</gene>
<protein>
    <submittedName>
        <fullName evidence="1">Uncharacterized protein</fullName>
    </submittedName>
</protein>